<dbReference type="EMBL" id="JAUSZV010000005">
    <property type="protein sequence ID" value="MDQ0913371.1"/>
    <property type="molecule type" value="Genomic_DNA"/>
</dbReference>
<dbReference type="Proteomes" id="UP001234216">
    <property type="component" value="Unassembled WGS sequence"/>
</dbReference>
<evidence type="ECO:0000313" key="2">
    <source>
        <dbReference type="Proteomes" id="UP001234216"/>
    </source>
</evidence>
<accession>A0AAW8FTF9</accession>
<protein>
    <submittedName>
        <fullName evidence="1">Uncharacterized protein</fullName>
    </submittedName>
</protein>
<dbReference type="AlphaFoldDB" id="A0AAW8FTF9"/>
<proteinExistence type="predicted"/>
<gene>
    <name evidence="1" type="ORF">QFZ22_009356</name>
</gene>
<comment type="caution">
    <text evidence="1">The sequence shown here is derived from an EMBL/GenBank/DDBJ whole genome shotgun (WGS) entry which is preliminary data.</text>
</comment>
<name>A0AAW8FTF9_9ACTN</name>
<reference evidence="1" key="1">
    <citation type="submission" date="2023-07" db="EMBL/GenBank/DDBJ databases">
        <title>Comparative genomics of wheat-associated soil bacteria to identify genetic determinants of phenazine resistance.</title>
        <authorList>
            <person name="Mouncey N."/>
        </authorList>
    </citation>
    <scope>NUCLEOTIDE SEQUENCE</scope>
    <source>
        <strain evidence="1">V4I22</strain>
    </source>
</reference>
<sequence>MSFQFGDEPVEQAAERLDVLVRPLAEPFPESLALVLSDAGQPGVAGAGEFQQLGPGPRRMGHPAQQAVLFELGQLTADGGLLLGR</sequence>
<organism evidence="1 2">
    <name type="scientific">Streptomyces canus</name>
    <dbReference type="NCBI Taxonomy" id="58343"/>
    <lineage>
        <taxon>Bacteria</taxon>
        <taxon>Bacillati</taxon>
        <taxon>Actinomycetota</taxon>
        <taxon>Actinomycetes</taxon>
        <taxon>Kitasatosporales</taxon>
        <taxon>Streptomycetaceae</taxon>
        <taxon>Streptomyces</taxon>
        <taxon>Streptomyces aurantiacus group</taxon>
    </lineage>
</organism>
<evidence type="ECO:0000313" key="1">
    <source>
        <dbReference type="EMBL" id="MDQ0913371.1"/>
    </source>
</evidence>